<gene>
    <name evidence="1" type="ORF">BLNAU_12823</name>
</gene>
<sequence length="233" mass="25263">MFFRNSTVITVAHRLVTVGDAELIVVLERGRVVEVGSAAVLLRKGGSRFREMGLGSSQSSIVSWEQQSSHAPAPLTKLPSLDFTIRSHLSIHRTTITTNVRLCSFQVTACWRSVLFSNPFTSGVVSITITNLLSPFETVSFGLMDSSSPIPKIGEGLGYNVKNSVGLNTDGTLWVNTPSSNLQCNCHSFLNEGDCVRIIVDLDSTPRTVQFFVNGEAGRRYVSGIPSSVRIGV</sequence>
<organism evidence="1 2">
    <name type="scientific">Blattamonas nauphoetae</name>
    <dbReference type="NCBI Taxonomy" id="2049346"/>
    <lineage>
        <taxon>Eukaryota</taxon>
        <taxon>Metamonada</taxon>
        <taxon>Preaxostyla</taxon>
        <taxon>Oxymonadida</taxon>
        <taxon>Blattamonas</taxon>
    </lineage>
</organism>
<dbReference type="Proteomes" id="UP001281761">
    <property type="component" value="Unassembled WGS sequence"/>
</dbReference>
<dbReference type="SUPFAM" id="SSF52540">
    <property type="entry name" value="P-loop containing nucleoside triphosphate hydrolases"/>
    <property type="match status" value="1"/>
</dbReference>
<keyword evidence="2" id="KW-1185">Reference proteome</keyword>
<reference evidence="1 2" key="1">
    <citation type="journal article" date="2022" name="bioRxiv">
        <title>Genomics of Preaxostyla Flagellates Illuminates Evolutionary Transitions and the Path Towards Mitochondrial Loss.</title>
        <authorList>
            <person name="Novak L.V.F."/>
            <person name="Treitli S.C."/>
            <person name="Pyrih J."/>
            <person name="Halakuc P."/>
            <person name="Pipaliya S.V."/>
            <person name="Vacek V."/>
            <person name="Brzon O."/>
            <person name="Soukal P."/>
            <person name="Eme L."/>
            <person name="Dacks J.B."/>
            <person name="Karnkowska A."/>
            <person name="Elias M."/>
            <person name="Hampl V."/>
        </authorList>
    </citation>
    <scope>NUCLEOTIDE SEQUENCE [LARGE SCALE GENOMIC DNA]</scope>
    <source>
        <strain evidence="1">NAU3</strain>
        <tissue evidence="1">Gut</tissue>
    </source>
</reference>
<evidence type="ECO:0000313" key="2">
    <source>
        <dbReference type="Proteomes" id="UP001281761"/>
    </source>
</evidence>
<protein>
    <recommendedName>
        <fullName evidence="3">B30.2/SPRY domain-containing protein</fullName>
    </recommendedName>
</protein>
<evidence type="ECO:0008006" key="3">
    <source>
        <dbReference type="Google" id="ProtNLM"/>
    </source>
</evidence>
<comment type="caution">
    <text evidence="1">The sequence shown here is derived from an EMBL/GenBank/DDBJ whole genome shotgun (WGS) entry which is preliminary data.</text>
</comment>
<name>A0ABQ9XKK5_9EUKA</name>
<evidence type="ECO:0000313" key="1">
    <source>
        <dbReference type="EMBL" id="KAK2952264.1"/>
    </source>
</evidence>
<proteinExistence type="predicted"/>
<accession>A0ABQ9XKK5</accession>
<dbReference type="Gene3D" id="3.40.50.300">
    <property type="entry name" value="P-loop containing nucleotide triphosphate hydrolases"/>
    <property type="match status" value="1"/>
</dbReference>
<dbReference type="EMBL" id="JARBJD010000106">
    <property type="protein sequence ID" value="KAK2952264.1"/>
    <property type="molecule type" value="Genomic_DNA"/>
</dbReference>
<dbReference type="InterPro" id="IPR043136">
    <property type="entry name" value="B30.2/SPRY_sf"/>
</dbReference>
<dbReference type="InterPro" id="IPR027417">
    <property type="entry name" value="P-loop_NTPase"/>
</dbReference>
<dbReference type="Gene3D" id="2.60.120.920">
    <property type="match status" value="1"/>
</dbReference>